<feature type="signal peptide" evidence="2">
    <location>
        <begin position="1"/>
        <end position="17"/>
    </location>
</feature>
<feature type="chain" id="PRO_5001888883" evidence="2">
    <location>
        <begin position="18"/>
        <end position="562"/>
    </location>
</feature>
<evidence type="ECO:0000256" key="1">
    <source>
        <dbReference type="SAM" id="MobiDB-lite"/>
    </source>
</evidence>
<proteinExistence type="predicted"/>
<organism evidence="3">
    <name type="scientific">Talaromyces marneffei PM1</name>
    <dbReference type="NCBI Taxonomy" id="1077442"/>
    <lineage>
        <taxon>Eukaryota</taxon>
        <taxon>Fungi</taxon>
        <taxon>Dikarya</taxon>
        <taxon>Ascomycota</taxon>
        <taxon>Pezizomycotina</taxon>
        <taxon>Eurotiomycetes</taxon>
        <taxon>Eurotiomycetidae</taxon>
        <taxon>Eurotiales</taxon>
        <taxon>Trichocomaceae</taxon>
        <taxon>Talaromyces</taxon>
        <taxon>Talaromyces sect. Talaromyces</taxon>
    </lineage>
</organism>
<comment type="caution">
    <text evidence="3">The sequence shown here is derived from an EMBL/GenBank/DDBJ whole genome shotgun (WGS) entry which is preliminary data.</text>
</comment>
<dbReference type="EMBL" id="JPOX01000021">
    <property type="protein sequence ID" value="KFX45949.1"/>
    <property type="molecule type" value="Genomic_DNA"/>
</dbReference>
<sequence length="562" mass="61762">MRLPITILLSTLNFASSSPTPVNPPTPNINHILLPKGQIRNANHIFNSLHSSMRQWGSAWNHNGMSFFLASVPAGTQFYHGTSSAYRVNGTEWLAFEPEHALSFARARPPGGGRRPPGPPGDLPDRPLDGPPGAFPWGIPGADHPPFDMPPPAQNFLADGSNDEDEADKYGYLHTYTAAKDLRLLYIDGLSAGKTDMGTLDSGDRIFLNDSLSTTEQKEEEEEDPGKGKGPSGPPGDVQRAVQGCSIAKNDWNDRIDGILRAEAGFEIILCDFERDLELVRISAVHREETPIGQPGHDGRGFGTNTYFYRSIASRFGGIGGDRVGVNYDNFVTAYTYEELDLFEQTGGTGMPRLNHFESKELEPVREDLARLVMEFDAIATATASFDWQGVVDMIVLKYSNLLAYLAAKEVGSLQDLKSNITSVFLAFIDDRVRDADVESARCASQFIPSSANLSSVAGQVVYDVSYTICSTLRAVLDDTEFETAKSRVLGLVEYLAWTTWKECKAKCGYNEACYIPIWPFGTVEDRENPQCKSQNDGMSGGERYWKGGFGGGKPRTEHEEL</sequence>
<reference evidence="3" key="2">
    <citation type="journal article" date="2014" name="PLoS Genet.">
        <title>Signature gene expression reveals novel clues to the molecular mechanisms of dimorphic transition in Penicillium marneffei.</title>
        <authorList>
            <person name="Yang E."/>
            <person name="Wang G."/>
            <person name="Cai J."/>
            <person name="Woo P.C."/>
            <person name="Lau S.K."/>
            <person name="Yuen K.-Y."/>
            <person name="Chow W.-N."/>
            <person name="Lin X."/>
        </authorList>
    </citation>
    <scope>NUCLEOTIDE SEQUENCE</scope>
    <source>
        <strain evidence="3">PM1</strain>
    </source>
</reference>
<evidence type="ECO:0000313" key="3">
    <source>
        <dbReference type="EMBL" id="KFX45949.1"/>
    </source>
</evidence>
<dbReference type="AlphaFoldDB" id="A0A093V7I8"/>
<dbReference type="HOGENOM" id="CLU_017366_2_0_1"/>
<dbReference type="PANTHER" id="PTHR35204:SF1">
    <property type="entry name" value="ENTEROTOXIN"/>
    <property type="match status" value="1"/>
</dbReference>
<evidence type="ECO:0000256" key="2">
    <source>
        <dbReference type="SAM" id="SignalP"/>
    </source>
</evidence>
<feature type="region of interest" description="Disordered" evidence="1">
    <location>
        <begin position="105"/>
        <end position="163"/>
    </location>
</feature>
<dbReference type="eggNOG" id="ENOG502QRJE">
    <property type="taxonomic scope" value="Eukaryota"/>
</dbReference>
<feature type="region of interest" description="Disordered" evidence="1">
    <location>
        <begin position="213"/>
        <end position="240"/>
    </location>
</feature>
<accession>A0A093V7I8</accession>
<gene>
    <name evidence="3" type="ORF">GQ26_0211350</name>
</gene>
<reference key="1">
    <citation type="journal article" date="2014" name="PLoS Genet.">
        <title>Signature Gene Expression Reveals Novel Clues to the Molecular Mechanisms of Dimorphic Transition in Penicillium marneffei.</title>
        <authorList>
            <person name="Yang E."/>
            <person name="Wang G."/>
            <person name="Cai J."/>
            <person name="Woo P.C."/>
            <person name="Lau S.K."/>
            <person name="Yuen K.-Y."/>
            <person name="Chow W.-N."/>
            <person name="Lin X."/>
        </authorList>
    </citation>
    <scope>NUCLEOTIDE SEQUENCE [LARGE SCALE GENOMIC DNA]</scope>
    <source>
        <strain>PM1</strain>
    </source>
</reference>
<name>A0A093V7I8_TALMA</name>
<dbReference type="PANTHER" id="PTHR35204">
    <property type="entry name" value="YALI0A21131P"/>
    <property type="match status" value="1"/>
</dbReference>
<protein>
    <submittedName>
        <fullName evidence="3">Uncharacterized protein</fullName>
    </submittedName>
</protein>
<feature type="region of interest" description="Disordered" evidence="1">
    <location>
        <begin position="530"/>
        <end position="562"/>
    </location>
</feature>
<dbReference type="InterPro" id="IPR038921">
    <property type="entry name" value="YOR389W-like"/>
</dbReference>
<keyword evidence="2" id="KW-0732">Signal</keyword>